<accession>A0A493TC58</accession>
<evidence type="ECO:0000313" key="2">
    <source>
        <dbReference type="Proteomes" id="UP000016666"/>
    </source>
</evidence>
<dbReference type="Proteomes" id="UP000016666">
    <property type="component" value="Chromosome 1"/>
</dbReference>
<proteinExistence type="predicted"/>
<dbReference type="Ensembl" id="ENSAPLT00000046318.1">
    <property type="protein sequence ID" value="ENSAPLP00000023496.1"/>
    <property type="gene ID" value="ENSAPLG00000023841.1"/>
</dbReference>
<reference evidence="1" key="2">
    <citation type="submission" date="2025-08" db="UniProtKB">
        <authorList>
            <consortium name="Ensembl"/>
        </authorList>
    </citation>
    <scope>IDENTIFICATION</scope>
</reference>
<dbReference type="STRING" id="8840.ENSAPLP00000023496"/>
<organism evidence="1 2">
    <name type="scientific">Anas platyrhynchos platyrhynchos</name>
    <name type="common">Northern mallard</name>
    <dbReference type="NCBI Taxonomy" id="8840"/>
    <lineage>
        <taxon>Eukaryota</taxon>
        <taxon>Metazoa</taxon>
        <taxon>Chordata</taxon>
        <taxon>Craniata</taxon>
        <taxon>Vertebrata</taxon>
        <taxon>Euteleostomi</taxon>
        <taxon>Archelosauria</taxon>
        <taxon>Archosauria</taxon>
        <taxon>Dinosauria</taxon>
        <taxon>Saurischia</taxon>
        <taxon>Theropoda</taxon>
        <taxon>Coelurosauria</taxon>
        <taxon>Aves</taxon>
        <taxon>Neognathae</taxon>
        <taxon>Galloanserae</taxon>
        <taxon>Anseriformes</taxon>
        <taxon>Anatidae</taxon>
        <taxon>Anatinae</taxon>
        <taxon>Anas</taxon>
    </lineage>
</organism>
<sequence>MFHSVYEVKFMYFLAIPKKTIVKVSEAKDSDKSLFGLTTGFWSERPQGRQAVCYLHLPIPGIFLLESPSG</sequence>
<protein>
    <submittedName>
        <fullName evidence="1">Uncharacterized protein</fullName>
    </submittedName>
</protein>
<dbReference type="GeneTree" id="ENSGT00960000189369"/>
<evidence type="ECO:0000313" key="1">
    <source>
        <dbReference type="Ensembl" id="ENSAPLP00000023496.1"/>
    </source>
</evidence>
<reference evidence="1" key="3">
    <citation type="submission" date="2025-09" db="UniProtKB">
        <authorList>
            <consortium name="Ensembl"/>
        </authorList>
    </citation>
    <scope>IDENTIFICATION</scope>
</reference>
<keyword evidence="2" id="KW-1185">Reference proteome</keyword>
<name>A0A493TC58_ANAPP</name>
<reference evidence="1 2" key="1">
    <citation type="submission" date="2017-10" db="EMBL/GenBank/DDBJ databases">
        <title>A new Pekin duck reference genome.</title>
        <authorList>
            <person name="Hou Z.-C."/>
            <person name="Zhou Z.-K."/>
            <person name="Zhu F."/>
            <person name="Hou S.-S."/>
        </authorList>
    </citation>
    <scope>NUCLEOTIDE SEQUENCE [LARGE SCALE GENOMIC DNA]</scope>
</reference>
<dbReference type="AlphaFoldDB" id="A0A493TC58"/>